<dbReference type="EMBL" id="CAXDID020000009">
    <property type="protein sequence ID" value="CAL5978877.1"/>
    <property type="molecule type" value="Genomic_DNA"/>
</dbReference>
<accession>A0ABP1H005</accession>
<name>A0ABP1H005_9EUKA</name>
<comment type="caution">
    <text evidence="1">The sequence shown here is derived from an EMBL/GenBank/DDBJ whole genome shotgun (WGS) entry which is preliminary data.</text>
</comment>
<reference evidence="1 2" key="1">
    <citation type="submission" date="2024-07" db="EMBL/GenBank/DDBJ databases">
        <authorList>
            <person name="Akdeniz Z."/>
        </authorList>
    </citation>
    <scope>NUCLEOTIDE SEQUENCE [LARGE SCALE GENOMIC DNA]</scope>
</reference>
<dbReference type="Proteomes" id="UP001642409">
    <property type="component" value="Unassembled WGS sequence"/>
</dbReference>
<protein>
    <submittedName>
        <fullName evidence="1">Uncharacterized protein</fullName>
    </submittedName>
</protein>
<keyword evidence="2" id="KW-1185">Reference proteome</keyword>
<evidence type="ECO:0000313" key="2">
    <source>
        <dbReference type="Proteomes" id="UP001642409"/>
    </source>
</evidence>
<evidence type="ECO:0000313" key="1">
    <source>
        <dbReference type="EMBL" id="CAL5978877.1"/>
    </source>
</evidence>
<proteinExistence type="predicted"/>
<sequence length="274" mass="32191">MNNIQTEQYTNTFPSVDQFENIIVNYQAIKNYPFCIDIIDTHSKVYDEYYDIMIQRMARYPNMQYFFLTKSPKSECYNFLYRYPLFMKQVNFVVFTKEMQKIIKAYQIPFCCFISEKNQILYKGPVATQNYALIISRLNEIKKPYQNVVKVIKEPELKNVELSMLLAGLSTRHHESTVHLIPKKSEKLEPLASNLFSTQHECPLIKSRIHSQSLNLIKVQDIELGETQLPLLQQLEQKALPNNCANNIEALKRVQILKKIKRPVDLLTVDEWAD</sequence>
<organism evidence="1 2">
    <name type="scientific">Hexamita inflata</name>
    <dbReference type="NCBI Taxonomy" id="28002"/>
    <lineage>
        <taxon>Eukaryota</taxon>
        <taxon>Metamonada</taxon>
        <taxon>Diplomonadida</taxon>
        <taxon>Hexamitidae</taxon>
        <taxon>Hexamitinae</taxon>
        <taxon>Hexamita</taxon>
    </lineage>
</organism>
<gene>
    <name evidence="1" type="ORF">HINF_LOCUS5024</name>
</gene>